<dbReference type="Proteomes" id="UP000251795">
    <property type="component" value="Segment"/>
</dbReference>
<proteinExistence type="predicted"/>
<name>A0A2Z4QEW9_9CAUD</name>
<gene>
    <name evidence="2" type="ORF">Alexandra_340</name>
</gene>
<organism evidence="2 3">
    <name type="scientific">Erwinia phage vB_EamM_Alexandra</name>
    <dbReference type="NCBI Taxonomy" id="2201424"/>
    <lineage>
        <taxon>Viruses</taxon>
        <taxon>Duplodnaviria</taxon>
        <taxon>Heunggongvirae</taxon>
        <taxon>Uroviricota</taxon>
        <taxon>Caudoviricetes</taxon>
        <taxon>Alexandravirus</taxon>
        <taxon>Alexandravirus alexandra</taxon>
    </lineage>
</organism>
<evidence type="ECO:0000313" key="3">
    <source>
        <dbReference type="Proteomes" id="UP000251795"/>
    </source>
</evidence>
<accession>A0A2Z4QEW9</accession>
<dbReference type="EMBL" id="MH248138">
    <property type="protein sequence ID" value="AWY08589.1"/>
    <property type="molecule type" value="Genomic_DNA"/>
</dbReference>
<reference evidence="2 3" key="1">
    <citation type="submission" date="2018-04" db="EMBL/GenBank/DDBJ databases">
        <authorList>
            <person name="Go L.Y."/>
            <person name="Mitchell J.A."/>
        </authorList>
    </citation>
    <scope>NUCLEOTIDE SEQUENCE [LARGE SCALE GENOMIC DNA]</scope>
</reference>
<sequence length="164" mass="18361">MSAEHLLNDDLPDDTLPLKVPTPQEKPSYFDLVSLRIEAAARLARSLKTLKDANVFGDDNTVNSDLMLTKALEVAEQHWASICNGVVPIKDSHGRESMRDNLPACIEAFRIIVMEHAQRQALELECRNAIDHKGGFKILTRTQLLYIEPKHVCDGTCDHDSKTV</sequence>
<keyword evidence="3" id="KW-1185">Reference proteome</keyword>
<feature type="region of interest" description="Disordered" evidence="1">
    <location>
        <begin position="1"/>
        <end position="22"/>
    </location>
</feature>
<evidence type="ECO:0000313" key="2">
    <source>
        <dbReference type="EMBL" id="AWY08589.1"/>
    </source>
</evidence>
<evidence type="ECO:0000256" key="1">
    <source>
        <dbReference type="SAM" id="MobiDB-lite"/>
    </source>
</evidence>
<protein>
    <submittedName>
        <fullName evidence="2">Uncharacterized protein</fullName>
    </submittedName>
</protein>